<dbReference type="SMART" id="SM00478">
    <property type="entry name" value="ENDO3c"/>
    <property type="match status" value="1"/>
</dbReference>
<dbReference type="InterPro" id="IPR003265">
    <property type="entry name" value="HhH-GPD_domain"/>
</dbReference>
<reference evidence="7 8" key="1">
    <citation type="submission" date="2024-09" db="EMBL/GenBank/DDBJ databases">
        <authorList>
            <person name="Sun Q."/>
            <person name="Mori K."/>
        </authorList>
    </citation>
    <scope>NUCLEOTIDE SEQUENCE [LARGE SCALE GENOMIC DNA]</scope>
    <source>
        <strain evidence="7 8">CCM 7659</strain>
    </source>
</reference>
<evidence type="ECO:0000313" key="8">
    <source>
        <dbReference type="Proteomes" id="UP001589700"/>
    </source>
</evidence>
<evidence type="ECO:0000256" key="1">
    <source>
        <dbReference type="ARBA" id="ARBA00000086"/>
    </source>
</evidence>
<keyword evidence="8" id="KW-1185">Reference proteome</keyword>
<evidence type="ECO:0000313" key="7">
    <source>
        <dbReference type="EMBL" id="MFB9260419.1"/>
    </source>
</evidence>
<dbReference type="InterPro" id="IPR011257">
    <property type="entry name" value="DNA_glycosylase"/>
</dbReference>
<feature type="region of interest" description="Disordered" evidence="5">
    <location>
        <begin position="77"/>
        <end position="97"/>
    </location>
</feature>
<feature type="compositionally biased region" description="Basic and acidic residues" evidence="5">
    <location>
        <begin position="77"/>
        <end position="87"/>
    </location>
</feature>
<evidence type="ECO:0000256" key="3">
    <source>
        <dbReference type="ARBA" id="ARBA00022763"/>
    </source>
</evidence>
<dbReference type="CDD" id="cd00056">
    <property type="entry name" value="ENDO3c"/>
    <property type="match status" value="1"/>
</dbReference>
<dbReference type="EC" id="3.2.2.21" evidence="2"/>
<keyword evidence="3" id="KW-0227">DNA damage</keyword>
<dbReference type="InterPro" id="IPR051912">
    <property type="entry name" value="Alkylbase_DNA_Glycosylase/TA"/>
</dbReference>
<dbReference type="PANTHER" id="PTHR43003:SF5">
    <property type="entry name" value="DNA-3-METHYLADENINE GLYCOSYLASE"/>
    <property type="match status" value="1"/>
</dbReference>
<comment type="caution">
    <text evidence="7">The sequence shown here is derived from an EMBL/GenBank/DDBJ whole genome shotgun (WGS) entry which is preliminary data.</text>
</comment>
<sequence length="237" mass="25777">MTEGYDKVTAVEHLRRVDSFLRTHIDAVGPCTLTPAPDAGPHTLFDRLASSILSQQLSVKAAATIAGRLRDRAGDRSGIRAEIRADDDPSPTAPRLPLAPHRVAALSDEELRACGISRPKVAALRDLADAVHSGRLPALEALRGYDDDDVVDALTAVRGIGRWTAEMQLIFLLDRPDVFPLADVGVRRGFERVMGLTEKATPAQMAEHAQAWSPYRSVASWYLWRAVDQTGESVPPA</sequence>
<evidence type="ECO:0000256" key="4">
    <source>
        <dbReference type="ARBA" id="ARBA00023204"/>
    </source>
</evidence>
<comment type="catalytic activity">
    <reaction evidence="1">
        <text>Hydrolysis of alkylated DNA, releasing 3-methyladenine, 3-methylguanine, 7-methylguanine and 7-methyladenine.</text>
        <dbReference type="EC" id="3.2.2.21"/>
    </reaction>
</comment>
<organism evidence="7 8">
    <name type="scientific">Dietzia aerolata</name>
    <dbReference type="NCBI Taxonomy" id="595984"/>
    <lineage>
        <taxon>Bacteria</taxon>
        <taxon>Bacillati</taxon>
        <taxon>Actinomycetota</taxon>
        <taxon>Actinomycetes</taxon>
        <taxon>Mycobacteriales</taxon>
        <taxon>Dietziaceae</taxon>
        <taxon>Dietzia</taxon>
    </lineage>
</organism>
<keyword evidence="4" id="KW-0234">DNA repair</keyword>
<dbReference type="PANTHER" id="PTHR43003">
    <property type="entry name" value="DNA-3-METHYLADENINE GLYCOSYLASE"/>
    <property type="match status" value="1"/>
</dbReference>
<accession>A0ABV5JRL7</accession>
<dbReference type="EMBL" id="JBHMDY010000006">
    <property type="protein sequence ID" value="MFB9260419.1"/>
    <property type="molecule type" value="Genomic_DNA"/>
</dbReference>
<evidence type="ECO:0000256" key="2">
    <source>
        <dbReference type="ARBA" id="ARBA00012000"/>
    </source>
</evidence>
<dbReference type="SUPFAM" id="SSF48150">
    <property type="entry name" value="DNA-glycosylase"/>
    <property type="match status" value="1"/>
</dbReference>
<name>A0ABV5JRL7_9ACTN</name>
<evidence type="ECO:0000259" key="6">
    <source>
        <dbReference type="SMART" id="SM00478"/>
    </source>
</evidence>
<evidence type="ECO:0000256" key="5">
    <source>
        <dbReference type="SAM" id="MobiDB-lite"/>
    </source>
</evidence>
<proteinExistence type="predicted"/>
<protein>
    <recommendedName>
        <fullName evidence="2">DNA-3-methyladenine glycosylase II</fullName>
        <ecNumber evidence="2">3.2.2.21</ecNumber>
    </recommendedName>
</protein>
<dbReference type="RefSeq" id="WP_182633658.1">
    <property type="nucleotide sequence ID" value="NZ_JAALDM010000328.1"/>
</dbReference>
<dbReference type="Pfam" id="PF00730">
    <property type="entry name" value="HhH-GPD"/>
    <property type="match status" value="1"/>
</dbReference>
<dbReference type="Proteomes" id="UP001589700">
    <property type="component" value="Unassembled WGS sequence"/>
</dbReference>
<gene>
    <name evidence="7" type="ORF">ACFFVD_11460</name>
</gene>
<dbReference type="Gene3D" id="1.10.340.30">
    <property type="entry name" value="Hypothetical protein, domain 2"/>
    <property type="match status" value="1"/>
</dbReference>
<dbReference type="Gene3D" id="1.10.1670.40">
    <property type="match status" value="1"/>
</dbReference>
<feature type="domain" description="HhH-GPD" evidence="6">
    <location>
        <begin position="53"/>
        <end position="228"/>
    </location>
</feature>